<dbReference type="CDD" id="cd01823">
    <property type="entry name" value="SEST_like"/>
    <property type="match status" value="1"/>
</dbReference>
<dbReference type="SUPFAM" id="SSF52266">
    <property type="entry name" value="SGNH hydrolase"/>
    <property type="match status" value="1"/>
</dbReference>
<gene>
    <name evidence="5" type="ORF">UO65_3655</name>
</gene>
<dbReference type="EMBL" id="AYXG01000131">
    <property type="protein sequence ID" value="EWC61084.1"/>
    <property type="molecule type" value="Genomic_DNA"/>
</dbReference>
<feature type="signal peptide" evidence="3">
    <location>
        <begin position="1"/>
        <end position="28"/>
    </location>
</feature>
<dbReference type="PROSITE" id="PS51257">
    <property type="entry name" value="PROKAR_LIPOPROTEIN"/>
    <property type="match status" value="1"/>
</dbReference>
<dbReference type="AlphaFoldDB" id="W7J4T0"/>
<feature type="domain" description="SGNH hydrolase-type esterase" evidence="4">
    <location>
        <begin position="36"/>
        <end position="271"/>
    </location>
</feature>
<dbReference type="PATRIC" id="fig|909613.9.peg.3656"/>
<name>W7J4T0_9PSEU</name>
<dbReference type="Proteomes" id="UP000019277">
    <property type="component" value="Unassembled WGS sequence"/>
</dbReference>
<evidence type="ECO:0000256" key="2">
    <source>
        <dbReference type="PIRSR" id="PIRSR637460-2"/>
    </source>
</evidence>
<feature type="chain" id="PRO_5004894263" evidence="3">
    <location>
        <begin position="29"/>
        <end position="281"/>
    </location>
</feature>
<dbReference type="Gene3D" id="3.40.50.1110">
    <property type="entry name" value="SGNH hydrolase"/>
    <property type="match status" value="1"/>
</dbReference>
<dbReference type="RefSeq" id="WP_084175780.1">
    <property type="nucleotide sequence ID" value="NZ_AYXG01000131.1"/>
</dbReference>
<sequence length="281" mass="28740">MPRPRLISTAPVLALLACVGLGATTAGAADPLEYVALGDSAAAGPLIPQVDPNLLCLRSRDNDYPAVAARTLGAKLTDVTCSGATTAHFTSRQFGLVSPQFDALKPTTDLVSLTIGGNDVSLVQLTLGCLNLLPEPLGRSCADQEAAKGNPTAAKIDAWAPALGTALDTIHARSPHAKVVVAGYGTYIRPGGCHPTQPIWSRDADFVQSLVNRLNAALRTQAEAHGATYVDIAAVSEGHDTCAAPAQRYLEGLIPTSPAAPLHPNAAGMAAFGAAVAAAAR</sequence>
<dbReference type="Pfam" id="PF13472">
    <property type="entry name" value="Lipase_GDSL_2"/>
    <property type="match status" value="1"/>
</dbReference>
<dbReference type="InterPro" id="IPR013830">
    <property type="entry name" value="SGNH_hydro"/>
</dbReference>
<evidence type="ECO:0000313" key="6">
    <source>
        <dbReference type="Proteomes" id="UP000019277"/>
    </source>
</evidence>
<dbReference type="GO" id="GO:0004806">
    <property type="term" value="F:triacylglycerol lipase activity"/>
    <property type="evidence" value="ECO:0007669"/>
    <property type="project" value="TreeGrafter"/>
</dbReference>
<dbReference type="InterPro" id="IPR037460">
    <property type="entry name" value="SEST-like"/>
</dbReference>
<evidence type="ECO:0000256" key="3">
    <source>
        <dbReference type="SAM" id="SignalP"/>
    </source>
</evidence>
<evidence type="ECO:0000256" key="1">
    <source>
        <dbReference type="PIRSR" id="PIRSR637460-1"/>
    </source>
</evidence>
<feature type="active site" description="Nucleophile" evidence="1">
    <location>
        <position position="40"/>
    </location>
</feature>
<organism evidence="5 6">
    <name type="scientific">Actinokineospora spheciospongiae</name>
    <dbReference type="NCBI Taxonomy" id="909613"/>
    <lineage>
        <taxon>Bacteria</taxon>
        <taxon>Bacillati</taxon>
        <taxon>Actinomycetota</taxon>
        <taxon>Actinomycetes</taxon>
        <taxon>Pseudonocardiales</taxon>
        <taxon>Pseudonocardiaceae</taxon>
        <taxon>Actinokineospora</taxon>
    </lineage>
</organism>
<feature type="disulfide bond" evidence="2">
    <location>
        <begin position="129"/>
        <end position="141"/>
    </location>
</feature>
<feature type="active site" evidence="1">
    <location>
        <position position="263"/>
    </location>
</feature>
<dbReference type="GO" id="GO:0019433">
    <property type="term" value="P:triglyceride catabolic process"/>
    <property type="evidence" value="ECO:0007669"/>
    <property type="project" value="TreeGrafter"/>
</dbReference>
<dbReference type="PANTHER" id="PTHR37981">
    <property type="entry name" value="LIPASE 2"/>
    <property type="match status" value="1"/>
</dbReference>
<protein>
    <submittedName>
        <fullName evidence="5">Putative secreted hydrolase</fullName>
    </submittedName>
</protein>
<reference evidence="5 6" key="1">
    <citation type="journal article" date="2014" name="Genome Announc.">
        <title>Draft Genome Sequence of the Antitrypanosomally Active Sponge-Associated Bacterium Actinokineospora sp. Strain EG49.</title>
        <authorList>
            <person name="Harjes J."/>
            <person name="Ryu T."/>
            <person name="Abdelmohsen U.R."/>
            <person name="Moitinho-Silva L."/>
            <person name="Horn H."/>
            <person name="Ravasi T."/>
            <person name="Hentschel U."/>
        </authorList>
    </citation>
    <scope>NUCLEOTIDE SEQUENCE [LARGE SCALE GENOMIC DNA]</scope>
    <source>
        <strain evidence="5 6">EG49</strain>
    </source>
</reference>
<dbReference type="PANTHER" id="PTHR37981:SF1">
    <property type="entry name" value="SGNH HYDROLASE-TYPE ESTERASE DOMAIN-CONTAINING PROTEIN"/>
    <property type="match status" value="1"/>
</dbReference>
<dbReference type="STRING" id="909613.UO65_3655"/>
<keyword evidence="3" id="KW-0732">Signal</keyword>
<evidence type="ECO:0000259" key="4">
    <source>
        <dbReference type="Pfam" id="PF13472"/>
    </source>
</evidence>
<dbReference type="eggNOG" id="COG2755">
    <property type="taxonomic scope" value="Bacteria"/>
</dbReference>
<feature type="disulfide bond" evidence="2">
    <location>
        <begin position="56"/>
        <end position="81"/>
    </location>
</feature>
<comment type="caution">
    <text evidence="5">The sequence shown here is derived from an EMBL/GenBank/DDBJ whole genome shotgun (WGS) entry which is preliminary data.</text>
</comment>
<proteinExistence type="predicted"/>
<keyword evidence="5" id="KW-0378">Hydrolase</keyword>
<dbReference type="InterPro" id="IPR036514">
    <property type="entry name" value="SGNH_hydro_sf"/>
</dbReference>
<accession>W7J4T0</accession>
<evidence type="ECO:0000313" key="5">
    <source>
        <dbReference type="EMBL" id="EWC61084.1"/>
    </source>
</evidence>
<keyword evidence="2" id="KW-1015">Disulfide bond</keyword>
<keyword evidence="6" id="KW-1185">Reference proteome</keyword>